<reference evidence="1" key="1">
    <citation type="submission" date="2014-09" db="EMBL/GenBank/DDBJ databases">
        <authorList>
            <person name="Magalhaes I.L.F."/>
            <person name="Oliveira U."/>
            <person name="Santos F.R."/>
            <person name="Vidigal T.H.D.A."/>
            <person name="Brescovit A.D."/>
            <person name="Santos A.J."/>
        </authorList>
    </citation>
    <scope>NUCLEOTIDE SEQUENCE</scope>
    <source>
        <tissue evidence="1">Shoot tissue taken approximately 20 cm above the soil surface</tissue>
    </source>
</reference>
<proteinExistence type="predicted"/>
<reference evidence="1" key="2">
    <citation type="journal article" date="2015" name="Data Brief">
        <title>Shoot transcriptome of the giant reed, Arundo donax.</title>
        <authorList>
            <person name="Barrero R.A."/>
            <person name="Guerrero F.D."/>
            <person name="Moolhuijzen P."/>
            <person name="Goolsby J.A."/>
            <person name="Tidwell J."/>
            <person name="Bellgard S.E."/>
            <person name="Bellgard M.I."/>
        </authorList>
    </citation>
    <scope>NUCLEOTIDE SEQUENCE</scope>
    <source>
        <tissue evidence="1">Shoot tissue taken approximately 20 cm above the soil surface</tissue>
    </source>
</reference>
<dbReference type="EMBL" id="GBRH01279053">
    <property type="protein sequence ID" value="JAD18842.1"/>
    <property type="molecule type" value="Transcribed_RNA"/>
</dbReference>
<sequence length="17" mass="2020">MGPMFRITIILWNRKGS</sequence>
<organism evidence="1">
    <name type="scientific">Arundo donax</name>
    <name type="common">Giant reed</name>
    <name type="synonym">Donax arundinaceus</name>
    <dbReference type="NCBI Taxonomy" id="35708"/>
    <lineage>
        <taxon>Eukaryota</taxon>
        <taxon>Viridiplantae</taxon>
        <taxon>Streptophyta</taxon>
        <taxon>Embryophyta</taxon>
        <taxon>Tracheophyta</taxon>
        <taxon>Spermatophyta</taxon>
        <taxon>Magnoliopsida</taxon>
        <taxon>Liliopsida</taxon>
        <taxon>Poales</taxon>
        <taxon>Poaceae</taxon>
        <taxon>PACMAD clade</taxon>
        <taxon>Arundinoideae</taxon>
        <taxon>Arundineae</taxon>
        <taxon>Arundo</taxon>
    </lineage>
</organism>
<name>A0A0A8Y4F8_ARUDO</name>
<evidence type="ECO:0000313" key="1">
    <source>
        <dbReference type="EMBL" id="JAD18842.1"/>
    </source>
</evidence>
<protein>
    <submittedName>
        <fullName evidence="1">Uncharacterized protein</fullName>
    </submittedName>
</protein>
<dbReference type="AlphaFoldDB" id="A0A0A8Y4F8"/>
<accession>A0A0A8Y4F8</accession>